<dbReference type="RefSeq" id="WP_344972504.1">
    <property type="nucleotide sequence ID" value="NZ_BAABDD010000014.1"/>
</dbReference>
<feature type="transmembrane region" description="Helical" evidence="7">
    <location>
        <begin position="186"/>
        <end position="207"/>
    </location>
</feature>
<dbReference type="PROSITE" id="PS50928">
    <property type="entry name" value="ABC_TM1"/>
    <property type="match status" value="1"/>
</dbReference>
<keyword evidence="10" id="KW-1185">Reference proteome</keyword>
<dbReference type="Gene3D" id="1.10.3720.10">
    <property type="entry name" value="MetI-like"/>
    <property type="match status" value="1"/>
</dbReference>
<keyword evidence="6 7" id="KW-0472">Membrane</keyword>
<keyword evidence="5 7" id="KW-1133">Transmembrane helix</keyword>
<protein>
    <submittedName>
        <fullName evidence="9">ABC transporter permease subunit</fullName>
    </submittedName>
</protein>
<dbReference type="Pfam" id="PF00528">
    <property type="entry name" value="BPD_transp_1"/>
    <property type="match status" value="1"/>
</dbReference>
<organism evidence="9 10">
    <name type="scientific">Salinactinospora qingdaonensis</name>
    <dbReference type="NCBI Taxonomy" id="702744"/>
    <lineage>
        <taxon>Bacteria</taxon>
        <taxon>Bacillati</taxon>
        <taxon>Actinomycetota</taxon>
        <taxon>Actinomycetes</taxon>
        <taxon>Streptosporangiales</taxon>
        <taxon>Nocardiopsidaceae</taxon>
        <taxon>Salinactinospora</taxon>
    </lineage>
</organism>
<dbReference type="PANTHER" id="PTHR30151">
    <property type="entry name" value="ALKANE SULFONATE ABC TRANSPORTER-RELATED, MEMBRANE SUBUNIT"/>
    <property type="match status" value="1"/>
</dbReference>
<sequence length="292" mass="32118">MSATTLRRPALPSSGAKLVNVLKANRSARIMSWISLLVAWQLATLVIPSELIPPPAQVLEFMWNEVRAVTVAPETLYMSFGLSFERLGVGLAIAFAIGTPIGLAMGMYKPVEHFLHDFVVVGLAMPSLVWALVAGMWFGFGNLAPVITVTLAAVTFVVINIAEGVRNVPKELLDMSAAYGVSRWRTIRHVIFPSLMPFFFAALRYGFANAWKGLVLAEVWASTSGAGWVIKFWYDAHRSQGIVGYALFFILVAILIERLVFGRLSNYVFRWRATTSREIPEPASEAPAKEGA</sequence>
<dbReference type="CDD" id="cd06261">
    <property type="entry name" value="TM_PBP2"/>
    <property type="match status" value="1"/>
</dbReference>
<feature type="transmembrane region" description="Helical" evidence="7">
    <location>
        <begin position="146"/>
        <end position="165"/>
    </location>
</feature>
<reference evidence="10" key="1">
    <citation type="journal article" date="2019" name="Int. J. Syst. Evol. Microbiol.">
        <title>The Global Catalogue of Microorganisms (GCM) 10K type strain sequencing project: providing services to taxonomists for standard genome sequencing and annotation.</title>
        <authorList>
            <consortium name="The Broad Institute Genomics Platform"/>
            <consortium name="The Broad Institute Genome Sequencing Center for Infectious Disease"/>
            <person name="Wu L."/>
            <person name="Ma J."/>
        </authorList>
    </citation>
    <scope>NUCLEOTIDE SEQUENCE [LARGE SCALE GENOMIC DNA]</scope>
    <source>
        <strain evidence="10">JCM 17137</strain>
    </source>
</reference>
<accession>A0ABP7G2Q5</accession>
<evidence type="ECO:0000256" key="2">
    <source>
        <dbReference type="ARBA" id="ARBA00022448"/>
    </source>
</evidence>
<name>A0ABP7G2Q5_9ACTN</name>
<feature type="domain" description="ABC transmembrane type-1" evidence="8">
    <location>
        <begin position="80"/>
        <end position="260"/>
    </location>
</feature>
<dbReference type="SUPFAM" id="SSF161098">
    <property type="entry name" value="MetI-like"/>
    <property type="match status" value="1"/>
</dbReference>
<keyword evidence="3" id="KW-1003">Cell membrane</keyword>
<comment type="caution">
    <text evidence="9">The sequence shown here is derived from an EMBL/GenBank/DDBJ whole genome shotgun (WGS) entry which is preliminary data.</text>
</comment>
<evidence type="ECO:0000313" key="10">
    <source>
        <dbReference type="Proteomes" id="UP001500908"/>
    </source>
</evidence>
<evidence type="ECO:0000256" key="6">
    <source>
        <dbReference type="ARBA" id="ARBA00023136"/>
    </source>
</evidence>
<gene>
    <name evidence="9" type="ORF">GCM10022402_31620</name>
</gene>
<feature type="transmembrane region" description="Helical" evidence="7">
    <location>
        <begin position="118"/>
        <end position="140"/>
    </location>
</feature>
<evidence type="ECO:0000256" key="7">
    <source>
        <dbReference type="RuleBase" id="RU363032"/>
    </source>
</evidence>
<dbReference type="InterPro" id="IPR000515">
    <property type="entry name" value="MetI-like"/>
</dbReference>
<dbReference type="InterPro" id="IPR035906">
    <property type="entry name" value="MetI-like_sf"/>
</dbReference>
<evidence type="ECO:0000256" key="1">
    <source>
        <dbReference type="ARBA" id="ARBA00004651"/>
    </source>
</evidence>
<keyword evidence="2 7" id="KW-0813">Transport</keyword>
<evidence type="ECO:0000256" key="5">
    <source>
        <dbReference type="ARBA" id="ARBA00022989"/>
    </source>
</evidence>
<dbReference type="EMBL" id="BAABDD010000014">
    <property type="protein sequence ID" value="GAA3750147.1"/>
    <property type="molecule type" value="Genomic_DNA"/>
</dbReference>
<feature type="transmembrane region" description="Helical" evidence="7">
    <location>
        <begin position="87"/>
        <end position="106"/>
    </location>
</feature>
<dbReference type="Proteomes" id="UP001500908">
    <property type="component" value="Unassembled WGS sequence"/>
</dbReference>
<evidence type="ECO:0000313" key="9">
    <source>
        <dbReference type="EMBL" id="GAA3750147.1"/>
    </source>
</evidence>
<keyword evidence="4 7" id="KW-0812">Transmembrane</keyword>
<evidence type="ECO:0000259" key="8">
    <source>
        <dbReference type="PROSITE" id="PS50928"/>
    </source>
</evidence>
<feature type="transmembrane region" description="Helical" evidence="7">
    <location>
        <begin position="30"/>
        <end position="47"/>
    </location>
</feature>
<evidence type="ECO:0000256" key="4">
    <source>
        <dbReference type="ARBA" id="ARBA00022692"/>
    </source>
</evidence>
<feature type="transmembrane region" description="Helical" evidence="7">
    <location>
        <begin position="242"/>
        <end position="261"/>
    </location>
</feature>
<proteinExistence type="inferred from homology"/>
<evidence type="ECO:0000256" key="3">
    <source>
        <dbReference type="ARBA" id="ARBA00022475"/>
    </source>
</evidence>
<dbReference type="PANTHER" id="PTHR30151:SF38">
    <property type="entry name" value="ALIPHATIC SULFONATES TRANSPORT PERMEASE PROTEIN SSUC-RELATED"/>
    <property type="match status" value="1"/>
</dbReference>
<comment type="similarity">
    <text evidence="7">Belongs to the binding-protein-dependent transport system permease family.</text>
</comment>
<comment type="subcellular location">
    <subcellularLocation>
        <location evidence="1 7">Cell membrane</location>
        <topology evidence="1 7">Multi-pass membrane protein</topology>
    </subcellularLocation>
</comment>